<dbReference type="AlphaFoldDB" id="A0A8P4KB96"/>
<reference evidence="1" key="2">
    <citation type="submission" date="2025-09" db="UniProtKB">
        <authorList>
            <consortium name="Ensembl"/>
        </authorList>
    </citation>
    <scope>IDENTIFICATION</scope>
</reference>
<dbReference type="Proteomes" id="UP000694389">
    <property type="component" value="Unassembled WGS sequence"/>
</dbReference>
<dbReference type="GeneTree" id="ENSGT00940000166278"/>
<sequence>ARRNYKRKTEHGSAAPDVMLRAVRQVSLANKSIRSTAKDCNVNYHTLTQYCKTFTPAEIQSHAELELQFEKYIMRSADIYFGLSPTEVRKLAYEFAVAQDLQFSQAWSDKEKANGGWFTGFLKRHPSLSLRKPEATSFARASAFNKENVKSFFDNLEKVAQRRSPTYSFWITTAHIFLLMG</sequence>
<reference evidence="1" key="1">
    <citation type="submission" date="2025-08" db="UniProtKB">
        <authorList>
            <consortium name="Ensembl"/>
        </authorList>
    </citation>
    <scope>IDENTIFICATION</scope>
</reference>
<evidence type="ECO:0008006" key="3">
    <source>
        <dbReference type="Google" id="ProtNLM"/>
    </source>
</evidence>
<accession>A0A8P4KB96</accession>
<dbReference type="Ensembl" id="ENSDLAT00005077684.1">
    <property type="protein sequence ID" value="ENSDLAP00005071524.1"/>
    <property type="gene ID" value="ENSDLAG00005028733.1"/>
</dbReference>
<proteinExistence type="predicted"/>
<evidence type="ECO:0000313" key="2">
    <source>
        <dbReference type="Proteomes" id="UP000694389"/>
    </source>
</evidence>
<evidence type="ECO:0000313" key="1">
    <source>
        <dbReference type="Ensembl" id="ENSDLAP00005071524.1"/>
    </source>
</evidence>
<keyword evidence="2" id="KW-1185">Reference proteome</keyword>
<protein>
    <recommendedName>
        <fullName evidence="3">HTH CENPB-type domain-containing protein</fullName>
    </recommendedName>
</protein>
<name>A0A8P4KB96_DICLA</name>
<organism evidence="1 2">
    <name type="scientific">Dicentrarchus labrax</name>
    <name type="common">European seabass</name>
    <name type="synonym">Morone labrax</name>
    <dbReference type="NCBI Taxonomy" id="13489"/>
    <lineage>
        <taxon>Eukaryota</taxon>
        <taxon>Metazoa</taxon>
        <taxon>Chordata</taxon>
        <taxon>Craniata</taxon>
        <taxon>Vertebrata</taxon>
        <taxon>Euteleostomi</taxon>
        <taxon>Actinopterygii</taxon>
        <taxon>Neopterygii</taxon>
        <taxon>Teleostei</taxon>
        <taxon>Neoteleostei</taxon>
        <taxon>Acanthomorphata</taxon>
        <taxon>Eupercaria</taxon>
        <taxon>Moronidae</taxon>
        <taxon>Dicentrarchus</taxon>
    </lineage>
</organism>